<accession>A0A4S3KUB2</accession>
<protein>
    <submittedName>
        <fullName evidence="2">Uncharacterized protein</fullName>
    </submittedName>
</protein>
<feature type="region of interest" description="Disordered" evidence="1">
    <location>
        <begin position="1"/>
        <end position="20"/>
    </location>
</feature>
<feature type="compositionally biased region" description="Basic residues" evidence="1">
    <location>
        <begin position="1"/>
        <end position="11"/>
    </location>
</feature>
<sequence>MTASPHGKKPRTGWSAGARNHAHTRITAVLAADNDSLRVPIQDRMQQQVESATATAHAGAAQRRSMKV</sequence>
<organism evidence="2 3">
    <name type="scientific">Metallibacterium scheffleri</name>
    <dbReference type="NCBI Taxonomy" id="993689"/>
    <lineage>
        <taxon>Bacteria</taxon>
        <taxon>Pseudomonadati</taxon>
        <taxon>Pseudomonadota</taxon>
        <taxon>Gammaproteobacteria</taxon>
        <taxon>Lysobacterales</taxon>
        <taxon>Rhodanobacteraceae</taxon>
        <taxon>Metallibacterium</taxon>
    </lineage>
</organism>
<reference evidence="2 3" key="1">
    <citation type="submission" date="2017-02" db="EMBL/GenBank/DDBJ databases">
        <title>Whole genome sequencing of Metallibacterium scheffleri DSM 24874 (T).</title>
        <authorList>
            <person name="Kumar S."/>
            <person name="Patil P."/>
            <person name="Patil P.B."/>
        </authorList>
    </citation>
    <scope>NUCLEOTIDE SEQUENCE [LARGE SCALE GENOMIC DNA]</scope>
    <source>
        <strain evidence="2 3">DSM 24874</strain>
    </source>
</reference>
<evidence type="ECO:0000313" key="3">
    <source>
        <dbReference type="Proteomes" id="UP000307749"/>
    </source>
</evidence>
<evidence type="ECO:0000256" key="1">
    <source>
        <dbReference type="SAM" id="MobiDB-lite"/>
    </source>
</evidence>
<keyword evidence="3" id="KW-1185">Reference proteome</keyword>
<evidence type="ECO:0000313" key="2">
    <source>
        <dbReference type="EMBL" id="THD11874.1"/>
    </source>
</evidence>
<dbReference type="EMBL" id="MWQO01000006">
    <property type="protein sequence ID" value="THD11874.1"/>
    <property type="molecule type" value="Genomic_DNA"/>
</dbReference>
<dbReference type="Proteomes" id="UP000307749">
    <property type="component" value="Unassembled WGS sequence"/>
</dbReference>
<dbReference type="AlphaFoldDB" id="A0A4S3KUB2"/>
<proteinExistence type="predicted"/>
<comment type="caution">
    <text evidence="2">The sequence shown here is derived from an EMBL/GenBank/DDBJ whole genome shotgun (WGS) entry which is preliminary data.</text>
</comment>
<name>A0A4S3KUB2_9GAMM</name>
<gene>
    <name evidence="2" type="ORF">B1806_02035</name>
</gene>